<dbReference type="AlphaFoldDB" id="A0A9W5W857"/>
<protein>
    <recommendedName>
        <fullName evidence="3">DUF1641 domain-containing protein</fullName>
    </recommendedName>
</protein>
<sequence>QATAGGSEPLLKGLDILNELDRLGVLDAMRAMLKQSGQITAIGLEQMNKPGAHRIIKNAMGALQFLSSLDPAKLAVLMNGLTAGIDSATAAGTVGEAGRQERGGGGLWSIVKSMRGPDVMASLSLMVRFLQGMGRSLNKSR</sequence>
<accession>A0A9W5W857</accession>
<dbReference type="PANTHER" id="PTHR38433:SF1">
    <property type="entry name" value="DUF1641 DOMAIN-CONTAINING PROTEIN"/>
    <property type="match status" value="1"/>
</dbReference>
<evidence type="ECO:0000313" key="1">
    <source>
        <dbReference type="EMBL" id="EXX91777.1"/>
    </source>
</evidence>
<dbReference type="EMBL" id="JFHU01000023">
    <property type="protein sequence ID" value="EXX91777.1"/>
    <property type="molecule type" value="Genomic_DNA"/>
</dbReference>
<gene>
    <name evidence="1" type="ORF">BG53_08505</name>
</gene>
<reference evidence="1 2" key="1">
    <citation type="submission" date="2014-02" db="EMBL/GenBank/DDBJ databases">
        <title>Genome sequence of Paenibacillus darwinianus reveals adaptive mechanisms for survival in Antarctic soils.</title>
        <authorList>
            <person name="Dsouza M."/>
            <person name="Taylor M.W."/>
            <person name="Turner S.J."/>
            <person name="Aislabie J."/>
        </authorList>
    </citation>
    <scope>NUCLEOTIDE SEQUENCE [LARGE SCALE GENOMIC DNA]</scope>
    <source>
        <strain evidence="1 2">CE1</strain>
    </source>
</reference>
<organism evidence="1 2">
    <name type="scientific">Paenibacillus darwinianus</name>
    <dbReference type="NCBI Taxonomy" id="1380763"/>
    <lineage>
        <taxon>Bacteria</taxon>
        <taxon>Bacillati</taxon>
        <taxon>Bacillota</taxon>
        <taxon>Bacilli</taxon>
        <taxon>Bacillales</taxon>
        <taxon>Paenibacillaceae</taxon>
        <taxon>Paenibacillus</taxon>
    </lineage>
</organism>
<evidence type="ECO:0008006" key="3">
    <source>
        <dbReference type="Google" id="ProtNLM"/>
    </source>
</evidence>
<dbReference type="RefSeq" id="WP_190294774.1">
    <property type="nucleotide sequence ID" value="NZ_KK082257.1"/>
</dbReference>
<dbReference type="Proteomes" id="UP000053750">
    <property type="component" value="Unassembled WGS sequence"/>
</dbReference>
<proteinExistence type="predicted"/>
<comment type="caution">
    <text evidence="1">The sequence shown here is derived from an EMBL/GenBank/DDBJ whole genome shotgun (WGS) entry which is preliminary data.</text>
</comment>
<dbReference type="PANTHER" id="PTHR38433">
    <property type="match status" value="1"/>
</dbReference>
<name>A0A9W5W857_9BACL</name>
<keyword evidence="2" id="KW-1185">Reference proteome</keyword>
<feature type="non-terminal residue" evidence="1">
    <location>
        <position position="1"/>
    </location>
</feature>
<evidence type="ECO:0000313" key="2">
    <source>
        <dbReference type="Proteomes" id="UP000053750"/>
    </source>
</evidence>